<evidence type="ECO:0000313" key="3">
    <source>
        <dbReference type="Proteomes" id="UP001157006"/>
    </source>
</evidence>
<dbReference type="EMBL" id="OX451739">
    <property type="protein sequence ID" value="CAI8611144.1"/>
    <property type="molecule type" value="Genomic_DNA"/>
</dbReference>
<evidence type="ECO:0000313" key="2">
    <source>
        <dbReference type="EMBL" id="CAI8611144.1"/>
    </source>
</evidence>
<proteinExistence type="predicted"/>
<dbReference type="Proteomes" id="UP001157006">
    <property type="component" value="Chromosome 4"/>
</dbReference>
<evidence type="ECO:0000256" key="1">
    <source>
        <dbReference type="SAM" id="MobiDB-lite"/>
    </source>
</evidence>
<reference evidence="2 3" key="1">
    <citation type="submission" date="2023-01" db="EMBL/GenBank/DDBJ databases">
        <authorList>
            <person name="Kreplak J."/>
        </authorList>
    </citation>
    <scope>NUCLEOTIDE SEQUENCE [LARGE SCALE GENOMIC DNA]</scope>
</reference>
<protein>
    <submittedName>
        <fullName evidence="2">Uncharacterized protein</fullName>
    </submittedName>
</protein>
<keyword evidence="3" id="KW-1185">Reference proteome</keyword>
<organism evidence="2 3">
    <name type="scientific">Vicia faba</name>
    <name type="common">Broad bean</name>
    <name type="synonym">Faba vulgaris</name>
    <dbReference type="NCBI Taxonomy" id="3906"/>
    <lineage>
        <taxon>Eukaryota</taxon>
        <taxon>Viridiplantae</taxon>
        <taxon>Streptophyta</taxon>
        <taxon>Embryophyta</taxon>
        <taxon>Tracheophyta</taxon>
        <taxon>Spermatophyta</taxon>
        <taxon>Magnoliopsida</taxon>
        <taxon>eudicotyledons</taxon>
        <taxon>Gunneridae</taxon>
        <taxon>Pentapetalae</taxon>
        <taxon>rosids</taxon>
        <taxon>fabids</taxon>
        <taxon>Fabales</taxon>
        <taxon>Fabaceae</taxon>
        <taxon>Papilionoideae</taxon>
        <taxon>50 kb inversion clade</taxon>
        <taxon>NPAAA clade</taxon>
        <taxon>Hologalegina</taxon>
        <taxon>IRL clade</taxon>
        <taxon>Fabeae</taxon>
        <taxon>Vicia</taxon>
    </lineage>
</organism>
<gene>
    <name evidence="2" type="ORF">VFH_IV215760</name>
</gene>
<dbReference type="AlphaFoldDB" id="A0AAV1AKZ0"/>
<name>A0AAV1AKZ0_VICFA</name>
<accession>A0AAV1AKZ0</accession>
<feature type="region of interest" description="Disordered" evidence="1">
    <location>
        <begin position="103"/>
        <end position="122"/>
    </location>
</feature>
<sequence length="122" mass="13274">MLIPFSIAGKLFAFHRPYPTEENHPQKVNQFLPCFSSTAPLALTLAKPISARFMVSGAHIFCSIPPAKHCNILYLARQGPGTKTNSMGAYQGGLIRSNLTSSCPRSSFRKVRPTPSNSHVGC</sequence>